<proteinExistence type="predicted"/>
<dbReference type="RefSeq" id="WP_100357272.1">
    <property type="nucleotide sequence ID" value="NZ_CBDBYO010000010.1"/>
</dbReference>
<dbReference type="Gene3D" id="1.10.287.680">
    <property type="entry name" value="Helix hairpin bin"/>
    <property type="match status" value="1"/>
</dbReference>
<evidence type="ECO:0000313" key="1">
    <source>
        <dbReference type="EMBL" id="PJI33547.1"/>
    </source>
</evidence>
<comment type="caution">
    <text evidence="2">The sequence shown here is derived from an EMBL/GenBank/DDBJ whole genome shotgun (WGS) entry which is preliminary data.</text>
</comment>
<dbReference type="NCBIfam" id="NF003936">
    <property type="entry name" value="PRK05445.1"/>
    <property type="match status" value="1"/>
</dbReference>
<reference evidence="1 3" key="3">
    <citation type="submission" date="2017-12" db="EMBL/GenBank/DDBJ databases">
        <title>Revising the taxonomy of the Acinetobacter lwoffii group: the description of Acinetobacter pseudolwoffii sp. nov. and emended description of Acinetobacter lwoffii.</title>
        <authorList>
            <person name="Nemec A."/>
        </authorList>
    </citation>
    <scope>NUCLEOTIDE SEQUENCE [LARGE SCALE GENOMIC DNA]</scope>
    <source>
        <strain evidence="1 3">ANC 5347</strain>
    </source>
</reference>
<dbReference type="EMBL" id="PHRG01000001">
    <property type="protein sequence ID" value="PJO76261.1"/>
    <property type="molecule type" value="Genomic_DNA"/>
</dbReference>
<sequence length="169" mass="20246">MKLEKKDRLILINQYKILAKLDVNDATYYKELIQILENGYEIFYSLLDQWIDDEIPVEKSRFVLNILDLYRAIEDLKRKTKDSRLLQHSYGNFKGFDGNNESEYLGFTRFLIEIQGKFQEQKQYYYENDHLNSHCPMIHKYERMLAKVKEGEISIWQMSTEQALSILDA</sequence>
<accession>A0A2H9UPD6</accession>
<dbReference type="SUPFAM" id="SSF116960">
    <property type="entry name" value="YfbU-like"/>
    <property type="match status" value="1"/>
</dbReference>
<evidence type="ECO:0000313" key="4">
    <source>
        <dbReference type="Proteomes" id="UP000243446"/>
    </source>
</evidence>
<dbReference type="AlphaFoldDB" id="A0A2H9YUD2"/>
<dbReference type="InterPro" id="IPR023145">
    <property type="entry name" value="YfbU_helix-hairpin_sf"/>
</dbReference>
<evidence type="ECO:0000313" key="3">
    <source>
        <dbReference type="Proteomes" id="UP000242351"/>
    </source>
</evidence>
<dbReference type="Gene3D" id="1.10.3190.10">
    <property type="entry name" value="yfbu gene product, domain 2"/>
    <property type="match status" value="1"/>
</dbReference>
<dbReference type="GeneID" id="97177636"/>
<dbReference type="Proteomes" id="UP000243446">
    <property type="component" value="Unassembled WGS sequence"/>
</dbReference>
<organism evidence="2 4">
    <name type="scientific">Acinetobacter pseudolwoffii</name>
    <dbReference type="NCBI Taxonomy" id="2053287"/>
    <lineage>
        <taxon>Bacteria</taxon>
        <taxon>Pseudomonadati</taxon>
        <taxon>Pseudomonadota</taxon>
        <taxon>Gammaproteobacteria</taxon>
        <taxon>Moraxellales</taxon>
        <taxon>Moraxellaceae</taxon>
        <taxon>Acinetobacter</taxon>
    </lineage>
</organism>
<dbReference type="InterPro" id="IPR005587">
    <property type="entry name" value="UPF0304_YfbU"/>
</dbReference>
<accession>A0A2H9YUD2</accession>
<dbReference type="InterPro" id="IPR023146">
    <property type="entry name" value="YfbU_alpha-helical_sf"/>
</dbReference>
<dbReference type="Pfam" id="PF03887">
    <property type="entry name" value="YfbU"/>
    <property type="match status" value="1"/>
</dbReference>
<evidence type="ECO:0000313" key="2">
    <source>
        <dbReference type="EMBL" id="PJO76261.1"/>
    </source>
</evidence>
<protein>
    <recommendedName>
        <fullName evidence="5">YfbU family protein</fullName>
    </recommendedName>
</protein>
<reference evidence="2 4" key="1">
    <citation type="submission" date="2017-11" db="EMBL/GenBank/DDBJ databases">
        <title>Revising the taxonomy of the Acinetobacter lwoffii group: the description of Acinetobacter pseudolwoffii sp. nov. and emended description of Acinetobacter lwoffii.</title>
        <authorList>
            <person name="Nemec A."/>
            <person name="Radolfova-Krizova L."/>
        </authorList>
    </citation>
    <scope>NUCLEOTIDE SEQUENCE [LARGE SCALE GENOMIC DNA]</scope>
    <source>
        <strain evidence="2 4">ANC 5044</strain>
    </source>
</reference>
<reference evidence="1 3" key="2">
    <citation type="submission" date="2017-11" db="EMBL/GenBank/DDBJ databases">
        <authorList>
            <person name="Han C.G."/>
        </authorList>
    </citation>
    <scope>NUCLEOTIDE SEQUENCE [LARGE SCALE GENOMIC DNA]</scope>
    <source>
        <strain evidence="1 3">ANC 5347</strain>
    </source>
</reference>
<evidence type="ECO:0008006" key="5">
    <source>
        <dbReference type="Google" id="ProtNLM"/>
    </source>
</evidence>
<name>A0A2H9YUD2_9GAMM</name>
<dbReference type="Proteomes" id="UP000242351">
    <property type="component" value="Unassembled WGS sequence"/>
</dbReference>
<gene>
    <name evidence="1" type="ORF">CU320_03890</name>
    <name evidence="2" type="ORF">CWI32_01015</name>
</gene>
<dbReference type="EMBL" id="PGOZ01000002">
    <property type="protein sequence ID" value="PJI33547.1"/>
    <property type="molecule type" value="Genomic_DNA"/>
</dbReference>